<dbReference type="PATRIC" id="fig|1229908.8.peg.1365"/>
<dbReference type="STRING" id="1229908.NKOR_06250"/>
<dbReference type="EMBL" id="CP003842">
    <property type="protein sequence ID" value="AFS81131.1"/>
    <property type="molecule type" value="Genomic_DNA"/>
</dbReference>
<protein>
    <submittedName>
        <fullName evidence="1">Uncharacterized protein</fullName>
    </submittedName>
</protein>
<organism evidence="1 2">
    <name type="scientific">Candidatus Nitrosopumilus koreensis AR1</name>
    <dbReference type="NCBI Taxonomy" id="1229908"/>
    <lineage>
        <taxon>Archaea</taxon>
        <taxon>Nitrososphaerota</taxon>
        <taxon>Nitrososphaeria</taxon>
        <taxon>Nitrosopumilales</taxon>
        <taxon>Nitrosopumilaceae</taxon>
        <taxon>Nitrosopumilus</taxon>
    </lineage>
</organism>
<dbReference type="RefSeq" id="WP_014963515.1">
    <property type="nucleotide sequence ID" value="NC_018655.1"/>
</dbReference>
<evidence type="ECO:0000313" key="2">
    <source>
        <dbReference type="Proteomes" id="UP000006101"/>
    </source>
</evidence>
<dbReference type="AlphaFoldDB" id="K0B9J2"/>
<dbReference type="Proteomes" id="UP000006101">
    <property type="component" value="Chromosome"/>
</dbReference>
<keyword evidence="2" id="KW-1185">Reference proteome</keyword>
<reference evidence="1 2" key="1">
    <citation type="journal article" date="2012" name="J. Bacteriol.">
        <title>Draft Genome Sequence of an Ammonia-Oxidizing Archaeon, "Candidatus Nitrosopumilus koreensis" AR1, from Marine Sediment.</title>
        <authorList>
            <person name="Park S.J."/>
            <person name="Kim J.G."/>
            <person name="Jung M.Y."/>
            <person name="Kim S.J."/>
            <person name="Cha I.T."/>
            <person name="Kwon K."/>
            <person name="Lee J.H."/>
            <person name="Rhee S.K."/>
        </authorList>
    </citation>
    <scope>NUCLEOTIDE SEQUENCE [LARGE SCALE GENOMIC DNA]</scope>
    <source>
        <strain evidence="1 2">AR1</strain>
    </source>
</reference>
<gene>
    <name evidence="1" type="ORF">NKOR_06250</name>
</gene>
<dbReference type="HOGENOM" id="CLU_2712604_0_0_2"/>
<sequence>MSLKKEDLESKLKESGISSDDLTQILNYYDDAEKYRNLKEKMNEIEADSYLLDRLEACDTSGAAEILRNFLSSKE</sequence>
<evidence type="ECO:0000313" key="1">
    <source>
        <dbReference type="EMBL" id="AFS81131.1"/>
    </source>
</evidence>
<accession>K0B9J2</accession>
<dbReference type="KEGG" id="nkr:NKOR_06250"/>
<proteinExistence type="predicted"/>
<dbReference type="GeneID" id="13725283"/>
<name>K0B9J2_9ARCH</name>